<dbReference type="GO" id="GO:0045944">
    <property type="term" value="P:positive regulation of transcription by RNA polymerase II"/>
    <property type="evidence" value="ECO:0007669"/>
    <property type="project" value="EnsemblFungi"/>
</dbReference>
<dbReference type="GO" id="GO:0006325">
    <property type="term" value="P:chromatin organization"/>
    <property type="evidence" value="ECO:0007669"/>
    <property type="project" value="EnsemblFungi"/>
</dbReference>
<dbReference type="Pfam" id="PF07571">
    <property type="entry name" value="TAF6_C"/>
    <property type="match status" value="1"/>
</dbReference>
<dbReference type="OMA" id="YFVQFIA"/>
<dbReference type="GO" id="GO:0005829">
    <property type="term" value="C:cytosol"/>
    <property type="evidence" value="ECO:0007669"/>
    <property type="project" value="EnsemblFungi"/>
</dbReference>
<keyword evidence="3" id="KW-0805">Transcription regulation</keyword>
<dbReference type="FunFam" id="1.10.20.10:FF:000033">
    <property type="entry name" value="Transcription initiation factor TFIID complex subunit"/>
    <property type="match status" value="1"/>
</dbReference>
<dbReference type="FunFam" id="1.25.40.770:FF:000001">
    <property type="entry name" value="Transcription initiation factor TFIID subunit 6"/>
    <property type="match status" value="1"/>
</dbReference>
<dbReference type="FunCoup" id="A0A1X2HUQ5">
    <property type="interactions" value="503"/>
</dbReference>
<dbReference type="InterPro" id="IPR046344">
    <property type="entry name" value="TAF6_C_sf"/>
</dbReference>
<dbReference type="PANTHER" id="PTHR10221">
    <property type="entry name" value="TRANSCRIPTION INITIATION FACTOR TFIID SUBUNIT 6"/>
    <property type="match status" value="1"/>
</dbReference>
<dbReference type="GO" id="GO:0005669">
    <property type="term" value="C:transcription factor TFIID complex"/>
    <property type="evidence" value="ECO:0007669"/>
    <property type="project" value="EnsemblFungi"/>
</dbReference>
<feature type="domain" description="TATA box binding protein associated factor (TAF) histone-like fold" evidence="8">
    <location>
        <begin position="2"/>
        <end position="66"/>
    </location>
</feature>
<evidence type="ECO:0000313" key="9">
    <source>
        <dbReference type="EMBL" id="ORZ03261.1"/>
    </source>
</evidence>
<evidence type="ECO:0000256" key="2">
    <source>
        <dbReference type="ARBA" id="ARBA00007688"/>
    </source>
</evidence>
<dbReference type="CDD" id="cd08050">
    <property type="entry name" value="TAF6C"/>
    <property type="match status" value="1"/>
</dbReference>
<dbReference type="Gene3D" id="1.10.20.10">
    <property type="entry name" value="Histone, subunit A"/>
    <property type="match status" value="1"/>
</dbReference>
<proteinExistence type="inferred from homology"/>
<dbReference type="GO" id="GO:0003713">
    <property type="term" value="F:transcription coactivator activity"/>
    <property type="evidence" value="ECO:0007669"/>
    <property type="project" value="TreeGrafter"/>
</dbReference>
<dbReference type="GO" id="GO:0003682">
    <property type="term" value="F:chromatin binding"/>
    <property type="evidence" value="ECO:0007669"/>
    <property type="project" value="EnsemblFungi"/>
</dbReference>
<dbReference type="GO" id="GO:0046982">
    <property type="term" value="F:protein heterodimerization activity"/>
    <property type="evidence" value="ECO:0007669"/>
    <property type="project" value="InterPro"/>
</dbReference>
<dbReference type="SMART" id="SM00803">
    <property type="entry name" value="TAF"/>
    <property type="match status" value="1"/>
</dbReference>
<dbReference type="Pfam" id="PF02969">
    <property type="entry name" value="TAF"/>
    <property type="match status" value="1"/>
</dbReference>
<comment type="caution">
    <text evidence="9">The sequence shown here is derived from an EMBL/GenBank/DDBJ whole genome shotgun (WGS) entry which is preliminary data.</text>
</comment>
<reference evidence="9 10" key="1">
    <citation type="submission" date="2016-07" db="EMBL/GenBank/DDBJ databases">
        <title>Pervasive Adenine N6-methylation of Active Genes in Fungi.</title>
        <authorList>
            <consortium name="DOE Joint Genome Institute"/>
            <person name="Mondo S.J."/>
            <person name="Dannebaum R.O."/>
            <person name="Kuo R.C."/>
            <person name="Labutti K."/>
            <person name="Haridas S."/>
            <person name="Kuo A."/>
            <person name="Salamov A."/>
            <person name="Ahrendt S.R."/>
            <person name="Lipzen A."/>
            <person name="Sullivan W."/>
            <person name="Andreopoulos W.B."/>
            <person name="Clum A."/>
            <person name="Lindquist E."/>
            <person name="Daum C."/>
            <person name="Ramamoorthy G.K."/>
            <person name="Gryganskyi A."/>
            <person name="Culley D."/>
            <person name="Magnuson J.K."/>
            <person name="James T.Y."/>
            <person name="O'Malley M.A."/>
            <person name="Stajich J.E."/>
            <person name="Spatafora J.W."/>
            <person name="Visel A."/>
            <person name="Grigoriev I.V."/>
        </authorList>
    </citation>
    <scope>NUCLEOTIDE SEQUENCE [LARGE SCALE GENOMIC DNA]</scope>
    <source>
        <strain evidence="9 10">NRRL 2496</strain>
    </source>
</reference>
<name>A0A1X2HUQ5_SYNRA</name>
<dbReference type="GO" id="GO:0061629">
    <property type="term" value="F:RNA polymerase II-specific DNA-binding transcription factor binding"/>
    <property type="evidence" value="ECO:0007669"/>
    <property type="project" value="EnsemblFungi"/>
</dbReference>
<evidence type="ECO:0000256" key="3">
    <source>
        <dbReference type="ARBA" id="ARBA00023015"/>
    </source>
</evidence>
<evidence type="ECO:0000256" key="5">
    <source>
        <dbReference type="ARBA" id="ARBA00023242"/>
    </source>
</evidence>
<dbReference type="Proteomes" id="UP000242180">
    <property type="component" value="Unassembled WGS sequence"/>
</dbReference>
<evidence type="ECO:0000256" key="4">
    <source>
        <dbReference type="ARBA" id="ARBA00023163"/>
    </source>
</evidence>
<protein>
    <recommendedName>
        <fullName evidence="6">TBP-associated factor 6</fullName>
    </recommendedName>
    <alternativeName>
        <fullName evidence="7">Transcription initiation factor TFIID subunit 6</fullName>
    </alternativeName>
</protein>
<dbReference type="GO" id="GO:0046695">
    <property type="term" value="C:SLIK (SAGA-like) complex"/>
    <property type="evidence" value="ECO:0007669"/>
    <property type="project" value="EnsemblFungi"/>
</dbReference>
<evidence type="ECO:0000256" key="1">
    <source>
        <dbReference type="ARBA" id="ARBA00004123"/>
    </source>
</evidence>
<comment type="subcellular location">
    <subcellularLocation>
        <location evidence="1">Nucleus</location>
    </subcellularLocation>
</comment>
<accession>A0A1X2HUQ5</accession>
<dbReference type="InParanoid" id="A0A1X2HUQ5"/>
<evidence type="ECO:0000256" key="7">
    <source>
        <dbReference type="ARBA" id="ARBA00093655"/>
    </source>
</evidence>
<dbReference type="EMBL" id="MCGN01000001">
    <property type="protein sequence ID" value="ORZ03261.1"/>
    <property type="molecule type" value="Genomic_DNA"/>
</dbReference>
<dbReference type="GO" id="GO:0042802">
    <property type="term" value="F:identical protein binding"/>
    <property type="evidence" value="ECO:0007669"/>
    <property type="project" value="EnsemblFungi"/>
</dbReference>
<dbReference type="InterPro" id="IPR004823">
    <property type="entry name" value="TAF_TATA-bd_Histone-like_dom"/>
</dbReference>
<dbReference type="Gene3D" id="1.25.40.770">
    <property type="entry name" value="TAF6, C-terminal HEAT repeat domain"/>
    <property type="match status" value="1"/>
</dbReference>
<gene>
    <name evidence="9" type="ORF">BCR43DRAFT_520436</name>
</gene>
<dbReference type="SUPFAM" id="SSF48371">
    <property type="entry name" value="ARM repeat"/>
    <property type="match status" value="1"/>
</dbReference>
<dbReference type="CDD" id="cd22931">
    <property type="entry name" value="HFD_TAF6"/>
    <property type="match status" value="1"/>
</dbReference>
<organism evidence="9 10">
    <name type="scientific">Syncephalastrum racemosum</name>
    <name type="common">Filamentous fungus</name>
    <dbReference type="NCBI Taxonomy" id="13706"/>
    <lineage>
        <taxon>Eukaryota</taxon>
        <taxon>Fungi</taxon>
        <taxon>Fungi incertae sedis</taxon>
        <taxon>Mucoromycota</taxon>
        <taxon>Mucoromycotina</taxon>
        <taxon>Mucoromycetes</taxon>
        <taxon>Mucorales</taxon>
        <taxon>Syncephalastraceae</taxon>
        <taxon>Syncephalastrum</taxon>
    </lineage>
</organism>
<evidence type="ECO:0000259" key="8">
    <source>
        <dbReference type="SMART" id="SM00803"/>
    </source>
</evidence>
<dbReference type="GO" id="GO:0016251">
    <property type="term" value="F:RNA polymerase II general transcription initiation factor activity"/>
    <property type="evidence" value="ECO:0007669"/>
    <property type="project" value="InterPro"/>
</dbReference>
<dbReference type="GO" id="GO:0051123">
    <property type="term" value="P:RNA polymerase II preinitiation complex assembly"/>
    <property type="evidence" value="ECO:0007669"/>
    <property type="project" value="EnsemblFungi"/>
</dbReference>
<keyword evidence="10" id="KW-1185">Reference proteome</keyword>
<dbReference type="STRING" id="13706.A0A1X2HUQ5"/>
<dbReference type="AlphaFoldDB" id="A0A1X2HUQ5"/>
<dbReference type="InterPro" id="IPR011442">
    <property type="entry name" value="TAF6_C"/>
</dbReference>
<keyword evidence="5" id="KW-0539">Nucleus</keyword>
<comment type="similarity">
    <text evidence="2">Belongs to the TAF6 family.</text>
</comment>
<dbReference type="InterPro" id="IPR037796">
    <property type="entry name" value="TAF6"/>
</dbReference>
<dbReference type="OrthoDB" id="361039at2759"/>
<dbReference type="InterPro" id="IPR016024">
    <property type="entry name" value="ARM-type_fold"/>
</dbReference>
<dbReference type="GO" id="GO:0000124">
    <property type="term" value="C:SAGA complex"/>
    <property type="evidence" value="ECO:0007669"/>
    <property type="project" value="EnsemblFungi"/>
</dbReference>
<keyword evidence="4" id="KW-0804">Transcription</keyword>
<dbReference type="GO" id="GO:2000144">
    <property type="term" value="P:positive regulation of DNA-templated transcription initiation"/>
    <property type="evidence" value="ECO:0007669"/>
    <property type="project" value="EnsemblFungi"/>
</dbReference>
<dbReference type="PANTHER" id="PTHR10221:SF9">
    <property type="entry name" value="TRANSCRIPTION INITIATION FACTOR TFIID SUBUNIT 6"/>
    <property type="match status" value="1"/>
</dbReference>
<dbReference type="SUPFAM" id="SSF47113">
    <property type="entry name" value="Histone-fold"/>
    <property type="match status" value="1"/>
</dbReference>
<sequence>MSVFPKDTIKNIGESLGVANLKDEVASALAQDVEYRVHELIQEAAKFMRHSKRNQLTVDDINAALRVKNVEPLYGYACGDAPKYRKTTVNASDLYFVEDKELDFDAILSRPLPKIPLDVSFTAHWLAIEGVQPAIPQNPTPGDAKADLLHKRSKVNINTGVSDQVDVKPLVKHVLSKELQMYFERITEAVLSDDERLQSQAFEGLRSDPSLHQLLPYFVQHIHKKVAHNHKNLSVMDAMLSMAESLLKNTHLFIEPYLHQLIPPILSCLVGRSICQHPQQEDHWSVRQRAAGLIAHICRHYGKAYHTLQPRITRTLMRAVMDPARPLTTQYGAIVGLDCLGTEVTRTLLLPNIALYSEICLQRFMESRPLEANKCQEALVQVLLHVADSIESGDMSDVTTATSDEKQAVQAAVGELVGNVFLEKYGNTLTNNQAQAIISATK</sequence>
<evidence type="ECO:0000256" key="6">
    <source>
        <dbReference type="ARBA" id="ARBA00076308"/>
    </source>
</evidence>
<evidence type="ECO:0000313" key="10">
    <source>
        <dbReference type="Proteomes" id="UP000242180"/>
    </source>
</evidence>
<dbReference type="InterPro" id="IPR009072">
    <property type="entry name" value="Histone-fold"/>
</dbReference>